<proteinExistence type="predicted"/>
<gene>
    <name evidence="1" type="ORF">H5410_044197</name>
</gene>
<keyword evidence="2" id="KW-1185">Reference proteome</keyword>
<sequence length="101" mass="11612">MEGAILKRFAAVADSWTPRGSNICFKRNLNDWKADRVVDRLKEVDKLRGTSQPQIQSSRNITMMGERLRLCSVVDCYDPNCKVCSDLKLEVWNLMQGLYSK</sequence>
<protein>
    <submittedName>
        <fullName evidence="1">Uncharacterized protein</fullName>
    </submittedName>
</protein>
<dbReference type="AlphaFoldDB" id="A0A9J5X6F9"/>
<evidence type="ECO:0000313" key="1">
    <source>
        <dbReference type="EMBL" id="KAG5583763.1"/>
    </source>
</evidence>
<comment type="caution">
    <text evidence="1">The sequence shown here is derived from an EMBL/GenBank/DDBJ whole genome shotgun (WGS) entry which is preliminary data.</text>
</comment>
<accession>A0A9J5X6F9</accession>
<feature type="non-terminal residue" evidence="1">
    <location>
        <position position="1"/>
    </location>
</feature>
<evidence type="ECO:0000313" key="2">
    <source>
        <dbReference type="Proteomes" id="UP000824120"/>
    </source>
</evidence>
<dbReference type="Proteomes" id="UP000824120">
    <property type="component" value="Chromosome 9"/>
</dbReference>
<name>A0A9J5X6F9_SOLCO</name>
<reference evidence="1 2" key="1">
    <citation type="submission" date="2020-09" db="EMBL/GenBank/DDBJ databases">
        <title>De no assembly of potato wild relative species, Solanum commersonii.</title>
        <authorList>
            <person name="Cho K."/>
        </authorList>
    </citation>
    <scope>NUCLEOTIDE SEQUENCE [LARGE SCALE GENOMIC DNA]</scope>
    <source>
        <strain evidence="1">LZ3.2</strain>
        <tissue evidence="1">Leaf</tissue>
    </source>
</reference>
<organism evidence="1 2">
    <name type="scientific">Solanum commersonii</name>
    <name type="common">Commerson's wild potato</name>
    <name type="synonym">Commerson's nightshade</name>
    <dbReference type="NCBI Taxonomy" id="4109"/>
    <lineage>
        <taxon>Eukaryota</taxon>
        <taxon>Viridiplantae</taxon>
        <taxon>Streptophyta</taxon>
        <taxon>Embryophyta</taxon>
        <taxon>Tracheophyta</taxon>
        <taxon>Spermatophyta</taxon>
        <taxon>Magnoliopsida</taxon>
        <taxon>eudicotyledons</taxon>
        <taxon>Gunneridae</taxon>
        <taxon>Pentapetalae</taxon>
        <taxon>asterids</taxon>
        <taxon>lamiids</taxon>
        <taxon>Solanales</taxon>
        <taxon>Solanaceae</taxon>
        <taxon>Solanoideae</taxon>
        <taxon>Solaneae</taxon>
        <taxon>Solanum</taxon>
    </lineage>
</organism>
<dbReference type="EMBL" id="JACXVP010000009">
    <property type="protein sequence ID" value="KAG5583763.1"/>
    <property type="molecule type" value="Genomic_DNA"/>
</dbReference>